<keyword evidence="4" id="KW-1185">Reference proteome</keyword>
<sequence>MITSTEEKSPRNIGLVAACPPERPENIVDTPNGLPAMQTENVRARLDQDVAGLFWVDPTQEATYTQSAPSGKNGGLAPRDAECVSRRGTSNASKDDASRRTNRRGRGVQGSAVRAWDNHRSAGKGPQKEAAFMRNFADPASLLQIQDTLPVFAMGVGDQARRTMLKGLLGASILASPPTRAAFAHVGRRPTRKTPHGRVAPNADHALFACERSGALWIGQGWILCAMHTVVALGAYLRR</sequence>
<keyword evidence="2" id="KW-1133">Transmembrane helix</keyword>
<protein>
    <submittedName>
        <fullName evidence="3">Uncharacterized protein</fullName>
    </submittedName>
</protein>
<proteinExistence type="predicted"/>
<dbReference type="Proteomes" id="UP000054144">
    <property type="component" value="Unassembled WGS sequence"/>
</dbReference>
<feature type="region of interest" description="Disordered" evidence="1">
    <location>
        <begin position="64"/>
        <end position="128"/>
    </location>
</feature>
<evidence type="ECO:0000313" key="4">
    <source>
        <dbReference type="Proteomes" id="UP000054144"/>
    </source>
</evidence>
<accession>A0A0D7AG52</accession>
<gene>
    <name evidence="3" type="ORF">FISHEDRAFT_57601</name>
</gene>
<evidence type="ECO:0000313" key="3">
    <source>
        <dbReference type="EMBL" id="KIY50266.1"/>
    </source>
</evidence>
<feature type="transmembrane region" description="Helical" evidence="2">
    <location>
        <begin position="215"/>
        <end position="237"/>
    </location>
</feature>
<evidence type="ECO:0000256" key="1">
    <source>
        <dbReference type="SAM" id="MobiDB-lite"/>
    </source>
</evidence>
<reference evidence="3 4" key="1">
    <citation type="journal article" date="2015" name="Fungal Genet. Biol.">
        <title>Evolution of novel wood decay mechanisms in Agaricales revealed by the genome sequences of Fistulina hepatica and Cylindrobasidium torrendii.</title>
        <authorList>
            <person name="Floudas D."/>
            <person name="Held B.W."/>
            <person name="Riley R."/>
            <person name="Nagy L.G."/>
            <person name="Koehler G."/>
            <person name="Ransdell A.S."/>
            <person name="Younus H."/>
            <person name="Chow J."/>
            <person name="Chiniquy J."/>
            <person name="Lipzen A."/>
            <person name="Tritt A."/>
            <person name="Sun H."/>
            <person name="Haridas S."/>
            <person name="LaButti K."/>
            <person name="Ohm R.A."/>
            <person name="Kues U."/>
            <person name="Blanchette R.A."/>
            <person name="Grigoriev I.V."/>
            <person name="Minto R.E."/>
            <person name="Hibbett D.S."/>
        </authorList>
    </citation>
    <scope>NUCLEOTIDE SEQUENCE [LARGE SCALE GENOMIC DNA]</scope>
    <source>
        <strain evidence="3 4">ATCC 64428</strain>
    </source>
</reference>
<name>A0A0D7AG52_9AGAR</name>
<keyword evidence="2" id="KW-0812">Transmembrane</keyword>
<evidence type="ECO:0000256" key="2">
    <source>
        <dbReference type="SAM" id="Phobius"/>
    </source>
</evidence>
<dbReference type="AlphaFoldDB" id="A0A0D7AG52"/>
<organism evidence="3 4">
    <name type="scientific">Fistulina hepatica ATCC 64428</name>
    <dbReference type="NCBI Taxonomy" id="1128425"/>
    <lineage>
        <taxon>Eukaryota</taxon>
        <taxon>Fungi</taxon>
        <taxon>Dikarya</taxon>
        <taxon>Basidiomycota</taxon>
        <taxon>Agaricomycotina</taxon>
        <taxon>Agaricomycetes</taxon>
        <taxon>Agaricomycetidae</taxon>
        <taxon>Agaricales</taxon>
        <taxon>Fistulinaceae</taxon>
        <taxon>Fistulina</taxon>
    </lineage>
</organism>
<keyword evidence="2" id="KW-0472">Membrane</keyword>
<dbReference type="EMBL" id="KN881676">
    <property type="protein sequence ID" value="KIY50266.1"/>
    <property type="molecule type" value="Genomic_DNA"/>
</dbReference>